<name>A0A1S1HFR3_9SPHN</name>
<protein>
    <submittedName>
        <fullName evidence="1">Uncharacterized protein</fullName>
    </submittedName>
</protein>
<evidence type="ECO:0000313" key="1">
    <source>
        <dbReference type="EMBL" id="OHT20977.1"/>
    </source>
</evidence>
<dbReference type="EMBL" id="MIPT01000001">
    <property type="protein sequence ID" value="OHT20977.1"/>
    <property type="molecule type" value="Genomic_DNA"/>
</dbReference>
<accession>A0A1S1HFR3</accession>
<proteinExistence type="predicted"/>
<evidence type="ECO:0000313" key="2">
    <source>
        <dbReference type="Proteomes" id="UP000179467"/>
    </source>
</evidence>
<dbReference type="AlphaFoldDB" id="A0A1S1HFR3"/>
<organism evidence="1 2">
    <name type="scientific">Edaphosphingomonas haloaromaticamans</name>
    <dbReference type="NCBI Taxonomy" id="653954"/>
    <lineage>
        <taxon>Bacteria</taxon>
        <taxon>Pseudomonadati</taxon>
        <taxon>Pseudomonadota</taxon>
        <taxon>Alphaproteobacteria</taxon>
        <taxon>Sphingomonadales</taxon>
        <taxon>Rhizorhabdaceae</taxon>
        <taxon>Edaphosphingomonas</taxon>
    </lineage>
</organism>
<reference evidence="1 2" key="1">
    <citation type="submission" date="2016-09" db="EMBL/GenBank/DDBJ databases">
        <title>Metabolic pathway, cell adaptation mechanisms and a novel monoxygenase revealed through proteogenomic-transcription analysis of a Sphingomonas haloaromaticamans strain degrading the fungicide ortho-phenylphenol.</title>
        <authorList>
            <person name="Perruchon C."/>
            <person name="Papadopoulou E.S."/>
            <person name="Rousidou C."/>
            <person name="Vasileiadis S."/>
            <person name="Tanou G."/>
            <person name="Amoutzias G."/>
            <person name="Molassiotis A."/>
            <person name="Karpouzas D.G."/>
        </authorList>
    </citation>
    <scope>NUCLEOTIDE SEQUENCE [LARGE SCALE GENOMIC DNA]</scope>
    <source>
        <strain evidence="1 2">P3</strain>
    </source>
</reference>
<dbReference type="OrthoDB" id="5738627at2"/>
<gene>
    <name evidence="1" type="ORF">BHE75_02982</name>
</gene>
<keyword evidence="2" id="KW-1185">Reference proteome</keyword>
<dbReference type="Proteomes" id="UP000179467">
    <property type="component" value="Unassembled WGS sequence"/>
</dbReference>
<comment type="caution">
    <text evidence="1">The sequence shown here is derived from an EMBL/GenBank/DDBJ whole genome shotgun (WGS) entry which is preliminary data.</text>
</comment>
<sequence>MGTAVPSIASVQLTSTHDGEAALVIELMFANGGRSKVHINAEEAADVMAKAGVASADALVGHPWTVLQVRDPSFMG</sequence>